<dbReference type="GO" id="GO:0004806">
    <property type="term" value="F:triacylglycerol lipase activity"/>
    <property type="evidence" value="ECO:0007669"/>
    <property type="project" value="InterPro"/>
</dbReference>
<dbReference type="EMBL" id="WVDC01000005">
    <property type="protein sequence ID" value="NKW42453.1"/>
    <property type="molecule type" value="Genomic_DNA"/>
</dbReference>
<dbReference type="InterPro" id="IPR005152">
    <property type="entry name" value="Lipase_secreted"/>
</dbReference>
<evidence type="ECO:0000256" key="1">
    <source>
        <dbReference type="SAM" id="SignalP"/>
    </source>
</evidence>
<dbReference type="Gene3D" id="3.40.50.1820">
    <property type="entry name" value="alpha/beta hydrolase"/>
    <property type="match status" value="2"/>
</dbReference>
<evidence type="ECO:0000313" key="5">
    <source>
        <dbReference type="Proteomes" id="UP000808906"/>
    </source>
</evidence>
<accession>A0A9Q2S964</accession>
<gene>
    <name evidence="2" type="ORF">GS441_22865</name>
    <name evidence="3" type="ORF">GS882_25585</name>
    <name evidence="4" type="ORF">GS947_12735</name>
</gene>
<dbReference type="AlphaFoldDB" id="A0A9Q2S964"/>
<dbReference type="PANTHER" id="PTHR34853:SF1">
    <property type="entry name" value="LIPASE 5"/>
    <property type="match status" value="1"/>
</dbReference>
<evidence type="ECO:0000313" key="2">
    <source>
        <dbReference type="EMBL" id="MBM4568155.1"/>
    </source>
</evidence>
<evidence type="ECO:0000313" key="3">
    <source>
        <dbReference type="EMBL" id="NKT81447.1"/>
    </source>
</evidence>
<organism evidence="2 5">
    <name type="scientific">Rhodococcus hoagii</name>
    <name type="common">Corynebacterium equii</name>
    <dbReference type="NCBI Taxonomy" id="43767"/>
    <lineage>
        <taxon>Bacteria</taxon>
        <taxon>Bacillati</taxon>
        <taxon>Actinomycetota</taxon>
        <taxon>Actinomycetes</taxon>
        <taxon>Mycobacteriales</taxon>
        <taxon>Nocardiaceae</taxon>
        <taxon>Prescottella</taxon>
    </lineage>
</organism>
<feature type="chain" id="PRO_5044465392" evidence="1">
    <location>
        <begin position="32"/>
        <end position="424"/>
    </location>
</feature>
<dbReference type="PANTHER" id="PTHR34853">
    <property type="match status" value="1"/>
</dbReference>
<dbReference type="PIRSF" id="PIRSF029171">
    <property type="entry name" value="Esterase_LipA"/>
    <property type="match status" value="1"/>
</dbReference>
<dbReference type="Pfam" id="PF03583">
    <property type="entry name" value="LIP"/>
    <property type="match status" value="1"/>
</dbReference>
<reference evidence="3" key="2">
    <citation type="journal article" date="2020" name="Environ. Microbiol.">
        <title>The novel and transferable erm(51) gene confers Macrolides, Lincosamides, and Streptogramins B (MLSB) resistance to clonal Rhodococcus equi in the environment.</title>
        <authorList>
            <person name="Huber L."/>
            <person name="Giguere S."/>
            <person name="Slovis N.M."/>
            <person name="Alvarez-Narvaez S."/>
            <person name="Hart K.A."/>
            <person name="Greiter M."/>
            <person name="Morris E.R.A."/>
            <person name="Cohen N.D."/>
        </authorList>
    </citation>
    <scope>NUCLEOTIDE SEQUENCE</scope>
    <source>
        <strain evidence="3">Lh_116_1</strain>
        <strain evidence="4">Lh_16_1</strain>
    </source>
</reference>
<protein>
    <submittedName>
        <fullName evidence="2">Lipase</fullName>
    </submittedName>
</protein>
<dbReference type="SUPFAM" id="SSF53474">
    <property type="entry name" value="alpha/beta-Hydrolases"/>
    <property type="match status" value="1"/>
</dbReference>
<name>A0A9Q2S964_RHOHA</name>
<dbReference type="InterPro" id="IPR029058">
    <property type="entry name" value="AB_hydrolase_fold"/>
</dbReference>
<sequence length="424" mass="43495">MGSRTGRRIVTAIAVALVAGAPQILAPTASAAPVVASTLGAPGTVLESDPLPQPLRLPGAGAAYRITYLTTGPRGVTPCTGLVFVPEGTPPPGGWPVIAWAHGTIGDSDADAPSRNGIDPDSAGYVNWLARGYAVAATDYIGLGTPGVPPYLHGESAAHSVVDSVRAARAVDGTLSPRWAVVGLSEGGQAAVFTAHAATGYAPELDYRGAVAAGVPSNIETLAPFAGPNFPPQGLAGLTNFMTFVIAGLRDVHPELDIDSYLTPIGRTLVDAAPELPYRGFAQLATNVSVAQMLSRSLNDPALMAALRDYLRVPTSGYDRPLMIAQGAEDPTVPLPLTVKLVTEMNLVGTRPDFRIYPADHIGSLYANESDAATFVTKVFACESDDPECRPGALGSLGSVGSLGPGGSVRSLGSLSLLGRLGSD</sequence>
<dbReference type="EMBL" id="WUXR01000018">
    <property type="protein sequence ID" value="MBM4568155.1"/>
    <property type="molecule type" value="Genomic_DNA"/>
</dbReference>
<feature type="signal peptide" evidence="1">
    <location>
        <begin position="1"/>
        <end position="31"/>
    </location>
</feature>
<dbReference type="Proteomes" id="UP000603463">
    <property type="component" value="Unassembled WGS sequence"/>
</dbReference>
<dbReference type="EMBL" id="WVBC01000034">
    <property type="protein sequence ID" value="NKT81447.1"/>
    <property type="molecule type" value="Genomic_DNA"/>
</dbReference>
<reference evidence="2" key="1">
    <citation type="submission" date="2019-11" db="EMBL/GenBank/DDBJ databases">
        <title>Spread of Macrolides and rifampicin resistant Rhodococcus equi in clinical isolates in the USA.</title>
        <authorList>
            <person name="Alvarez-Narvaez S."/>
            <person name="Huber L."/>
            <person name="Cohen N.D."/>
            <person name="Slovis N."/>
            <person name="Greiter M."/>
            <person name="Giguere S."/>
            <person name="Hart K."/>
        </authorList>
    </citation>
    <scope>NUCLEOTIDE SEQUENCE</scope>
    <source>
        <strain evidence="2">Lh_17</strain>
    </source>
</reference>
<keyword evidence="1" id="KW-0732">Signal</keyword>
<evidence type="ECO:0000313" key="4">
    <source>
        <dbReference type="EMBL" id="NKW42453.1"/>
    </source>
</evidence>
<dbReference type="GO" id="GO:0016042">
    <property type="term" value="P:lipid catabolic process"/>
    <property type="evidence" value="ECO:0007669"/>
    <property type="project" value="InterPro"/>
</dbReference>
<proteinExistence type="predicted"/>
<dbReference type="Proteomes" id="UP000608063">
    <property type="component" value="Unassembled WGS sequence"/>
</dbReference>
<dbReference type="Proteomes" id="UP000808906">
    <property type="component" value="Unassembled WGS sequence"/>
</dbReference>
<comment type="caution">
    <text evidence="2">The sequence shown here is derived from an EMBL/GenBank/DDBJ whole genome shotgun (WGS) entry which is preliminary data.</text>
</comment>